<sequence>MENLRTLLKEQMNIDFMSAVLSGPRTKDGTAKVKVRPLMKKDTLFFQLEIFRGNQAFHKNLEPEAAAEEVLRFMQEMRQMQMDTRAASYTVLVSKKGKVTIKKKMRKEPVKMVSMSHNRKKQYVLEEGTAVPFLTDLGVMTQEGKVVHARFDKFRQINRFLEFVEDILPELPKDREVTILDFGCGKSYLTFAMYYYLHELKGYDIRIIGLDLKKDVIRHCNELSEKYGYKKLHFLEGNIADYTGVDAVDMVVTLHACDTATDFALAKAVGWNAKVILSVPCCQHELNRQIKNDVLAPVFEYGLIKERMAALITDAIRAQYLEREGYRTQILEFIDMEHTPKNILIRAVKTGKRKDNQEAIESCENALHITPTLGQLLDELRGAE</sequence>
<dbReference type="SUPFAM" id="SSF53335">
    <property type="entry name" value="S-adenosyl-L-methionine-dependent methyltransferases"/>
    <property type="match status" value="1"/>
</dbReference>
<dbReference type="RefSeq" id="WP_118383020.1">
    <property type="nucleotide sequence ID" value="NZ_JAOQJV010000008.1"/>
</dbReference>
<dbReference type="EMBL" id="JAOQJV010000008">
    <property type="protein sequence ID" value="MCU6700127.1"/>
    <property type="molecule type" value="Genomic_DNA"/>
</dbReference>
<accession>A0ABT2S6A5</accession>
<dbReference type="GO" id="GO:0032259">
    <property type="term" value="P:methylation"/>
    <property type="evidence" value="ECO:0007669"/>
    <property type="project" value="UniProtKB-KW"/>
</dbReference>
<dbReference type="InterPro" id="IPR025714">
    <property type="entry name" value="Methyltranfer_dom"/>
</dbReference>
<gene>
    <name evidence="2" type="ORF">OCV65_07765</name>
</gene>
<dbReference type="Gene3D" id="3.40.50.150">
    <property type="entry name" value="Vaccinia Virus protein VP39"/>
    <property type="match status" value="1"/>
</dbReference>
<evidence type="ECO:0000313" key="2">
    <source>
        <dbReference type="EMBL" id="MCU6700127.1"/>
    </source>
</evidence>
<dbReference type="PANTHER" id="PTHR13369:SF3">
    <property type="entry name" value="METHYLTRANSFERASE DOMAIN-CONTAINING PROTEIN"/>
    <property type="match status" value="1"/>
</dbReference>
<keyword evidence="2" id="KW-0808">Transferase</keyword>
<keyword evidence="3" id="KW-1185">Reference proteome</keyword>
<reference evidence="2 3" key="1">
    <citation type="journal article" date="2021" name="ISME Commun">
        <title>Automated analysis of genomic sequences facilitates high-throughput and comprehensive description of bacteria.</title>
        <authorList>
            <person name="Hitch T.C.A."/>
        </authorList>
    </citation>
    <scope>NUCLEOTIDE SEQUENCE [LARGE SCALE GENOMIC DNA]</scope>
    <source>
        <strain evidence="2 3">Sanger_02</strain>
    </source>
</reference>
<dbReference type="PANTHER" id="PTHR13369">
    <property type="match status" value="1"/>
</dbReference>
<dbReference type="Proteomes" id="UP001207605">
    <property type="component" value="Unassembled WGS sequence"/>
</dbReference>
<feature type="domain" description="Methyltransferase" evidence="1">
    <location>
        <begin position="152"/>
        <end position="289"/>
    </location>
</feature>
<dbReference type="GO" id="GO:0008168">
    <property type="term" value="F:methyltransferase activity"/>
    <property type="evidence" value="ECO:0007669"/>
    <property type="project" value="UniProtKB-KW"/>
</dbReference>
<keyword evidence="2" id="KW-0489">Methyltransferase</keyword>
<organism evidence="2 3">
    <name type="scientific">Dorea ammoniilytica</name>
    <dbReference type="NCBI Taxonomy" id="2981788"/>
    <lineage>
        <taxon>Bacteria</taxon>
        <taxon>Bacillati</taxon>
        <taxon>Bacillota</taxon>
        <taxon>Clostridia</taxon>
        <taxon>Lachnospirales</taxon>
        <taxon>Lachnospiraceae</taxon>
        <taxon>Dorea</taxon>
    </lineage>
</organism>
<protein>
    <submittedName>
        <fullName evidence="2">SAM-dependent methyltransferase</fullName>
    </submittedName>
</protein>
<evidence type="ECO:0000259" key="1">
    <source>
        <dbReference type="Pfam" id="PF13679"/>
    </source>
</evidence>
<comment type="caution">
    <text evidence="2">The sequence shown here is derived from an EMBL/GenBank/DDBJ whole genome shotgun (WGS) entry which is preliminary data.</text>
</comment>
<proteinExistence type="predicted"/>
<evidence type="ECO:0000313" key="3">
    <source>
        <dbReference type="Proteomes" id="UP001207605"/>
    </source>
</evidence>
<dbReference type="CDD" id="cd02440">
    <property type="entry name" value="AdoMet_MTases"/>
    <property type="match status" value="1"/>
</dbReference>
<dbReference type="InterPro" id="IPR029063">
    <property type="entry name" value="SAM-dependent_MTases_sf"/>
</dbReference>
<name>A0ABT2S6A5_9FIRM</name>
<dbReference type="Pfam" id="PF13679">
    <property type="entry name" value="Methyltransf_32"/>
    <property type="match status" value="1"/>
</dbReference>